<comment type="caution">
    <text evidence="2">The sequence shown here is derived from an EMBL/GenBank/DDBJ whole genome shotgun (WGS) entry which is preliminary data.</text>
</comment>
<keyword evidence="1" id="KW-0472">Membrane</keyword>
<dbReference type="AlphaFoldDB" id="A0A1G2LC50"/>
<evidence type="ECO:0000256" key="1">
    <source>
        <dbReference type="SAM" id="Phobius"/>
    </source>
</evidence>
<keyword evidence="1" id="KW-1133">Transmembrane helix</keyword>
<keyword evidence="1" id="KW-0812">Transmembrane</keyword>
<dbReference type="Proteomes" id="UP000178977">
    <property type="component" value="Unassembled WGS sequence"/>
</dbReference>
<dbReference type="PROSITE" id="PS00409">
    <property type="entry name" value="PROKAR_NTER_METHYL"/>
    <property type="match status" value="1"/>
</dbReference>
<evidence type="ECO:0008006" key="4">
    <source>
        <dbReference type="Google" id="ProtNLM"/>
    </source>
</evidence>
<sequence>MNNEMKRYKFGVQSFFPQAKRLRGAERGHSSFIIWHSAFPRRGARRGFTLLEMVVALGVFSGVMIIAFGIAISINNAQFKASRIQIVQDDLRFALESMTKEMRTGTNFQGSDSVGNNGYRKITFRRSDSVDITYCRRSFTDAIRKITGGGTTDCSDSSAQAVTGDDVTIEALTFYLIGATPGAGDGQPRITVSLRARSADPKLLSSFSIQTTVGQRLRDY</sequence>
<accession>A0A1G2LC50</accession>
<dbReference type="STRING" id="1802281.A3A44_00205"/>
<name>A0A1G2LC50_9BACT</name>
<feature type="transmembrane region" description="Helical" evidence="1">
    <location>
        <begin position="50"/>
        <end position="74"/>
    </location>
</feature>
<reference evidence="2 3" key="1">
    <citation type="journal article" date="2016" name="Nat. Commun.">
        <title>Thousands of microbial genomes shed light on interconnected biogeochemical processes in an aquifer system.</title>
        <authorList>
            <person name="Anantharaman K."/>
            <person name="Brown C.T."/>
            <person name="Hug L.A."/>
            <person name="Sharon I."/>
            <person name="Castelle C.J."/>
            <person name="Probst A.J."/>
            <person name="Thomas B.C."/>
            <person name="Singh A."/>
            <person name="Wilkins M.J."/>
            <person name="Karaoz U."/>
            <person name="Brodie E.L."/>
            <person name="Williams K.H."/>
            <person name="Hubbard S.S."/>
            <person name="Banfield J.F."/>
        </authorList>
    </citation>
    <scope>NUCLEOTIDE SEQUENCE [LARGE SCALE GENOMIC DNA]</scope>
</reference>
<proteinExistence type="predicted"/>
<dbReference type="EMBL" id="MHQT01000041">
    <property type="protein sequence ID" value="OHA08411.1"/>
    <property type="molecule type" value="Genomic_DNA"/>
</dbReference>
<evidence type="ECO:0000313" key="2">
    <source>
        <dbReference type="EMBL" id="OHA08411.1"/>
    </source>
</evidence>
<protein>
    <recommendedName>
        <fullName evidence="4">Type II secretion system protein J</fullName>
    </recommendedName>
</protein>
<dbReference type="NCBIfam" id="TIGR02532">
    <property type="entry name" value="IV_pilin_GFxxxE"/>
    <property type="match status" value="1"/>
</dbReference>
<organism evidence="2 3">
    <name type="scientific">Candidatus Sungbacteria bacterium RIFCSPLOWO2_01_FULL_60_25</name>
    <dbReference type="NCBI Taxonomy" id="1802281"/>
    <lineage>
        <taxon>Bacteria</taxon>
        <taxon>Candidatus Sungiibacteriota</taxon>
    </lineage>
</organism>
<gene>
    <name evidence="2" type="ORF">A3A44_00205</name>
</gene>
<dbReference type="InterPro" id="IPR012902">
    <property type="entry name" value="N_methyl_site"/>
</dbReference>
<evidence type="ECO:0000313" key="3">
    <source>
        <dbReference type="Proteomes" id="UP000178977"/>
    </source>
</evidence>